<evidence type="ECO:0000256" key="1">
    <source>
        <dbReference type="SAM" id="Phobius"/>
    </source>
</evidence>
<feature type="transmembrane region" description="Helical" evidence="1">
    <location>
        <begin position="72"/>
        <end position="91"/>
    </location>
</feature>
<dbReference type="AlphaFoldDB" id="A0A4R1I665"/>
<gene>
    <name evidence="2" type="ORF">EV667_0518</name>
</gene>
<dbReference type="OrthoDB" id="7296456at2"/>
<dbReference type="EMBL" id="SMFY01000001">
    <property type="protein sequence ID" value="TCK30428.1"/>
    <property type="molecule type" value="Genomic_DNA"/>
</dbReference>
<organism evidence="2 3">
    <name type="scientific">Ancylobacter aquaticus</name>
    <dbReference type="NCBI Taxonomy" id="100"/>
    <lineage>
        <taxon>Bacteria</taxon>
        <taxon>Pseudomonadati</taxon>
        <taxon>Pseudomonadota</taxon>
        <taxon>Alphaproteobacteria</taxon>
        <taxon>Hyphomicrobiales</taxon>
        <taxon>Xanthobacteraceae</taxon>
        <taxon>Ancylobacter</taxon>
    </lineage>
</organism>
<keyword evidence="1" id="KW-0472">Membrane</keyword>
<proteinExistence type="predicted"/>
<feature type="transmembrane region" description="Helical" evidence="1">
    <location>
        <begin position="6"/>
        <end position="25"/>
    </location>
</feature>
<name>A0A4R1I665_ANCAQ</name>
<keyword evidence="3" id="KW-1185">Reference proteome</keyword>
<feature type="transmembrane region" description="Helical" evidence="1">
    <location>
        <begin position="196"/>
        <end position="217"/>
    </location>
</feature>
<dbReference type="Proteomes" id="UP000295030">
    <property type="component" value="Unassembled WGS sequence"/>
</dbReference>
<evidence type="ECO:0000313" key="3">
    <source>
        <dbReference type="Proteomes" id="UP000295030"/>
    </source>
</evidence>
<feature type="transmembrane region" description="Helical" evidence="1">
    <location>
        <begin position="229"/>
        <end position="250"/>
    </location>
</feature>
<dbReference type="RefSeq" id="WP_131833763.1">
    <property type="nucleotide sequence ID" value="NZ_SMFY01000001.1"/>
</dbReference>
<comment type="caution">
    <text evidence="2">The sequence shown here is derived from an EMBL/GenBank/DDBJ whole genome shotgun (WGS) entry which is preliminary data.</text>
</comment>
<accession>A0A4R1I665</accession>
<keyword evidence="1" id="KW-0812">Transmembrane</keyword>
<sequence>MTGHYYVWAVAALIAIAFPLIVIAIRGNIRAERIGIIIELEKAFQFPTKNPSLELVKSKYDQAENKIKARQLIFSAIPYMMISTIGIGIILTPVDTVFDGTTATRGALFHPLLFMTNLEKCPPLPATQNTLEPQAAPAALPAEAAPAAPLAMPGTVTECDFADALTILAFTFAGGILFSLHYLLRAVTNFELGPLTFLRVTVHMLFALATVMALWRFSPDLPMFREFGSAWYIIGFAFGFFPEFGLRYVLSRLPLYVKGHRQDLLPKSPIVPIQLIDGIDAGSAFRLEELVIYDVQNLATFNPILLHVETPFGFYESIDWVAQAQLCTIVGPEAFLDLRLRNIRTIFDLERATLHHGSSPAIRRGIADIVMPPEQKTAGHLPEGQAPIELSDDDLVHLFTVMMDDLHVHRLRQVWETVVTRLGTQFDYLSPLGKPLLPK</sequence>
<evidence type="ECO:0000313" key="2">
    <source>
        <dbReference type="EMBL" id="TCK30428.1"/>
    </source>
</evidence>
<reference evidence="2 3" key="1">
    <citation type="submission" date="2019-03" db="EMBL/GenBank/DDBJ databases">
        <title>Genomic Encyclopedia of Type Strains, Phase IV (KMG-IV): sequencing the most valuable type-strain genomes for metagenomic binning, comparative biology and taxonomic classification.</title>
        <authorList>
            <person name="Goeker M."/>
        </authorList>
    </citation>
    <scope>NUCLEOTIDE SEQUENCE [LARGE SCALE GENOMIC DNA]</scope>
    <source>
        <strain evidence="2 3">DSM 101</strain>
    </source>
</reference>
<feature type="transmembrane region" description="Helical" evidence="1">
    <location>
        <begin position="164"/>
        <end position="184"/>
    </location>
</feature>
<protein>
    <submittedName>
        <fullName evidence="2">Uncharacterized protein</fullName>
    </submittedName>
</protein>
<keyword evidence="1" id="KW-1133">Transmembrane helix</keyword>